<sequence>MFAVAAEHRFQQAHLHPPLSPPPLLRLARARVARLAALSALGVEASLQGYPDVGRTVSAEARRDPVRLIRRAVDEAP</sequence>
<organism evidence="1 2">
    <name type="scientific">Sorangium cellulosum</name>
    <name type="common">Polyangium cellulosum</name>
    <dbReference type="NCBI Taxonomy" id="56"/>
    <lineage>
        <taxon>Bacteria</taxon>
        <taxon>Pseudomonadati</taxon>
        <taxon>Myxococcota</taxon>
        <taxon>Polyangia</taxon>
        <taxon>Polyangiales</taxon>
        <taxon>Polyangiaceae</taxon>
        <taxon>Sorangium</taxon>
    </lineage>
</organism>
<gene>
    <name evidence="1" type="ORF">BE08_03555</name>
</gene>
<proteinExistence type="predicted"/>
<dbReference type="AlphaFoldDB" id="A0A150PE24"/>
<dbReference type="Proteomes" id="UP000075420">
    <property type="component" value="Unassembled WGS sequence"/>
</dbReference>
<comment type="caution">
    <text evidence="1">The sequence shown here is derived from an EMBL/GenBank/DDBJ whole genome shotgun (WGS) entry which is preliminary data.</text>
</comment>
<accession>A0A150PE24</accession>
<evidence type="ECO:0000313" key="1">
    <source>
        <dbReference type="EMBL" id="KYF53768.1"/>
    </source>
</evidence>
<dbReference type="EMBL" id="JELY01002047">
    <property type="protein sequence ID" value="KYF53768.1"/>
    <property type="molecule type" value="Genomic_DNA"/>
</dbReference>
<protein>
    <submittedName>
        <fullName evidence="1">Uncharacterized protein</fullName>
    </submittedName>
</protein>
<reference evidence="1 2" key="1">
    <citation type="submission" date="2014-02" db="EMBL/GenBank/DDBJ databases">
        <title>The small core and large imbalanced accessory genome model reveals a collaborative survival strategy of Sorangium cellulosum strains in nature.</title>
        <authorList>
            <person name="Han K."/>
            <person name="Peng R."/>
            <person name="Blom J."/>
            <person name="Li Y.-Z."/>
        </authorList>
    </citation>
    <scope>NUCLEOTIDE SEQUENCE [LARGE SCALE GENOMIC DNA]</scope>
    <source>
        <strain evidence="1 2">So0157-25</strain>
    </source>
</reference>
<evidence type="ECO:0000313" key="2">
    <source>
        <dbReference type="Proteomes" id="UP000075420"/>
    </source>
</evidence>
<name>A0A150PE24_SORCE</name>